<dbReference type="AlphaFoldDB" id="A0A9P3GYX4"/>
<protein>
    <submittedName>
        <fullName evidence="2">Uncharacterized protein</fullName>
    </submittedName>
</protein>
<proteinExistence type="predicted"/>
<sequence length="197" mass="22346">MYIGPSLLRLTTSYPFPVLFLSRSTFNMRTRAKSKTEGNTQKIEPQVEVQQKAAQKKREISRGGKRATKKRSAYESLPFLNEVDVQKPKTDRIKPSDALWKAWLTSDQRPLSEAELRSCYKTCANCTTSYLNGTTHQCGEARPSFGKHGGEWWTSKEDFLKMWARCGLCKLFTCKSSFAVHEKTCPKIAVGVAPKKQ</sequence>
<reference evidence="2 3" key="1">
    <citation type="submission" date="2021-08" db="EMBL/GenBank/DDBJ databases">
        <title>Draft Genome Sequence of Phanerochaete sordida strain YK-624.</title>
        <authorList>
            <person name="Mori T."/>
            <person name="Dohra H."/>
            <person name="Suzuki T."/>
            <person name="Kawagishi H."/>
            <person name="Hirai H."/>
        </authorList>
    </citation>
    <scope>NUCLEOTIDE SEQUENCE [LARGE SCALE GENOMIC DNA]</scope>
    <source>
        <strain evidence="2 3">YK-624</strain>
    </source>
</reference>
<evidence type="ECO:0000313" key="3">
    <source>
        <dbReference type="Proteomes" id="UP000703269"/>
    </source>
</evidence>
<comment type="caution">
    <text evidence="2">The sequence shown here is derived from an EMBL/GenBank/DDBJ whole genome shotgun (WGS) entry which is preliminary data.</text>
</comment>
<dbReference type="Proteomes" id="UP000703269">
    <property type="component" value="Unassembled WGS sequence"/>
</dbReference>
<organism evidence="2 3">
    <name type="scientific">Phanerochaete sordida</name>
    <dbReference type="NCBI Taxonomy" id="48140"/>
    <lineage>
        <taxon>Eukaryota</taxon>
        <taxon>Fungi</taxon>
        <taxon>Dikarya</taxon>
        <taxon>Basidiomycota</taxon>
        <taxon>Agaricomycotina</taxon>
        <taxon>Agaricomycetes</taxon>
        <taxon>Polyporales</taxon>
        <taxon>Phanerochaetaceae</taxon>
        <taxon>Phanerochaete</taxon>
    </lineage>
</organism>
<accession>A0A9P3GYX4</accession>
<keyword evidence="3" id="KW-1185">Reference proteome</keyword>
<evidence type="ECO:0000256" key="1">
    <source>
        <dbReference type="SAM" id="MobiDB-lite"/>
    </source>
</evidence>
<feature type="region of interest" description="Disordered" evidence="1">
    <location>
        <begin position="33"/>
        <end position="71"/>
    </location>
</feature>
<evidence type="ECO:0000313" key="2">
    <source>
        <dbReference type="EMBL" id="GJF00801.1"/>
    </source>
</evidence>
<dbReference type="EMBL" id="BPQB01000205">
    <property type="protein sequence ID" value="GJF00801.1"/>
    <property type="molecule type" value="Genomic_DNA"/>
</dbReference>
<gene>
    <name evidence="2" type="ORF">PsYK624_171020</name>
</gene>
<name>A0A9P3GYX4_9APHY</name>